<proteinExistence type="predicted"/>
<name>A0A0J7KCY9_LASNI</name>
<evidence type="ECO:0000313" key="3">
    <source>
        <dbReference type="Proteomes" id="UP000036403"/>
    </source>
</evidence>
<dbReference type="AlphaFoldDB" id="A0A0J7KCY9"/>
<reference evidence="2 3" key="1">
    <citation type="submission" date="2015-04" db="EMBL/GenBank/DDBJ databases">
        <title>Lasius niger genome sequencing.</title>
        <authorList>
            <person name="Konorov E.A."/>
            <person name="Nikitin M.A."/>
            <person name="Kirill M.V."/>
            <person name="Chang P."/>
        </authorList>
    </citation>
    <scope>NUCLEOTIDE SEQUENCE [LARGE SCALE GENOMIC DNA]</scope>
    <source>
        <tissue evidence="2">Whole</tissue>
    </source>
</reference>
<comment type="caution">
    <text evidence="2">The sequence shown here is derived from an EMBL/GenBank/DDBJ whole genome shotgun (WGS) entry which is preliminary data.</text>
</comment>
<dbReference type="CDD" id="cd00096">
    <property type="entry name" value="Ig"/>
    <property type="match status" value="1"/>
</dbReference>
<dbReference type="Proteomes" id="UP000036403">
    <property type="component" value="Unassembled WGS sequence"/>
</dbReference>
<accession>A0A0J7KCY9</accession>
<dbReference type="PaxDb" id="67767-A0A0J7KCY9"/>
<dbReference type="EMBL" id="LBMM01009313">
    <property type="protein sequence ID" value="KMQ88217.1"/>
    <property type="molecule type" value="Genomic_DNA"/>
</dbReference>
<dbReference type="OrthoDB" id="10012075at2759"/>
<dbReference type="InterPro" id="IPR036179">
    <property type="entry name" value="Ig-like_dom_sf"/>
</dbReference>
<keyword evidence="3" id="KW-1185">Reference proteome</keyword>
<organism evidence="2 3">
    <name type="scientific">Lasius niger</name>
    <name type="common">Black garden ant</name>
    <dbReference type="NCBI Taxonomy" id="67767"/>
    <lineage>
        <taxon>Eukaryota</taxon>
        <taxon>Metazoa</taxon>
        <taxon>Ecdysozoa</taxon>
        <taxon>Arthropoda</taxon>
        <taxon>Hexapoda</taxon>
        <taxon>Insecta</taxon>
        <taxon>Pterygota</taxon>
        <taxon>Neoptera</taxon>
        <taxon>Endopterygota</taxon>
        <taxon>Hymenoptera</taxon>
        <taxon>Apocrita</taxon>
        <taxon>Aculeata</taxon>
        <taxon>Formicoidea</taxon>
        <taxon>Formicidae</taxon>
        <taxon>Formicinae</taxon>
        <taxon>Lasius</taxon>
        <taxon>Lasius</taxon>
    </lineage>
</organism>
<dbReference type="STRING" id="67767.A0A0J7KCY9"/>
<dbReference type="InterPro" id="IPR013783">
    <property type="entry name" value="Ig-like_fold"/>
</dbReference>
<gene>
    <name evidence="2" type="ORF">RF55_12330</name>
</gene>
<dbReference type="Pfam" id="PF07679">
    <property type="entry name" value="I-set"/>
    <property type="match status" value="1"/>
</dbReference>
<dbReference type="SUPFAM" id="SSF48726">
    <property type="entry name" value="Immunoglobulin"/>
    <property type="match status" value="1"/>
</dbReference>
<dbReference type="InterPro" id="IPR013098">
    <property type="entry name" value="Ig_I-set"/>
</dbReference>
<protein>
    <submittedName>
        <fullName evidence="2">Neurotrimin-like isoform x5 protein</fullName>
    </submittedName>
</protein>
<evidence type="ECO:0000259" key="1">
    <source>
        <dbReference type="Pfam" id="PF07679"/>
    </source>
</evidence>
<evidence type="ECO:0000313" key="2">
    <source>
        <dbReference type="EMBL" id="KMQ88217.1"/>
    </source>
</evidence>
<feature type="domain" description="Immunoglobulin I-set" evidence="1">
    <location>
        <begin position="31"/>
        <end position="60"/>
    </location>
</feature>
<sequence>MKDGGLGFIVTGNSVSGDKYEAISTDSGYNKYMMLKIRNVGPKDFGSYKCVAQNSLGGTDGVIKLDGKSCNDDNKGDV</sequence>
<dbReference type="Gene3D" id="2.60.40.10">
    <property type="entry name" value="Immunoglobulins"/>
    <property type="match status" value="1"/>
</dbReference>